<accession>X1M649</accession>
<dbReference type="EMBL" id="BARV01015094">
    <property type="protein sequence ID" value="GAI26813.1"/>
    <property type="molecule type" value="Genomic_DNA"/>
</dbReference>
<reference evidence="2" key="1">
    <citation type="journal article" date="2014" name="Front. Microbiol.">
        <title>High frequency of phylogenetically diverse reductive dehalogenase-homologous genes in deep subseafloor sedimentary metagenomes.</title>
        <authorList>
            <person name="Kawai M."/>
            <person name="Futagami T."/>
            <person name="Toyoda A."/>
            <person name="Takaki Y."/>
            <person name="Nishi S."/>
            <person name="Hori S."/>
            <person name="Arai W."/>
            <person name="Tsubouchi T."/>
            <person name="Morono Y."/>
            <person name="Uchiyama I."/>
            <person name="Ito T."/>
            <person name="Fujiyama A."/>
            <person name="Inagaki F."/>
            <person name="Takami H."/>
        </authorList>
    </citation>
    <scope>NUCLEOTIDE SEQUENCE</scope>
    <source>
        <strain evidence="2">Expedition CK06-06</strain>
    </source>
</reference>
<sequence>MSRTIRKRRDGSGPFKGSYQRKKSKIGRRKQAGIPCPKKK</sequence>
<name>X1M649_9ZZZZ</name>
<dbReference type="AlphaFoldDB" id="X1M649"/>
<feature type="region of interest" description="Disordered" evidence="1">
    <location>
        <begin position="1"/>
        <end position="40"/>
    </location>
</feature>
<organism evidence="2">
    <name type="scientific">marine sediment metagenome</name>
    <dbReference type="NCBI Taxonomy" id="412755"/>
    <lineage>
        <taxon>unclassified sequences</taxon>
        <taxon>metagenomes</taxon>
        <taxon>ecological metagenomes</taxon>
    </lineage>
</organism>
<evidence type="ECO:0000256" key="1">
    <source>
        <dbReference type="SAM" id="MobiDB-lite"/>
    </source>
</evidence>
<evidence type="ECO:0000313" key="2">
    <source>
        <dbReference type="EMBL" id="GAI26813.1"/>
    </source>
</evidence>
<feature type="compositionally biased region" description="Basic residues" evidence="1">
    <location>
        <begin position="19"/>
        <end position="40"/>
    </location>
</feature>
<proteinExistence type="predicted"/>
<gene>
    <name evidence="2" type="ORF">S06H3_26157</name>
</gene>
<protein>
    <submittedName>
        <fullName evidence="2">Uncharacterized protein</fullName>
    </submittedName>
</protein>
<comment type="caution">
    <text evidence="2">The sequence shown here is derived from an EMBL/GenBank/DDBJ whole genome shotgun (WGS) entry which is preliminary data.</text>
</comment>